<dbReference type="AlphaFoldDB" id="A0A975G421"/>
<evidence type="ECO:0000313" key="3">
    <source>
        <dbReference type="Proteomes" id="UP000676409"/>
    </source>
</evidence>
<gene>
    <name evidence="2" type="ORF">KCG34_11350</name>
</gene>
<evidence type="ECO:0000259" key="1">
    <source>
        <dbReference type="Pfam" id="PF13577"/>
    </source>
</evidence>
<dbReference type="EMBL" id="CP073078">
    <property type="protein sequence ID" value="QUD90409.1"/>
    <property type="molecule type" value="Genomic_DNA"/>
</dbReference>
<reference evidence="2" key="1">
    <citation type="submission" date="2021-04" db="EMBL/GenBank/DDBJ databases">
        <title>The complete genome sequence of Caulobacter sp. S6.</title>
        <authorList>
            <person name="Tang Y."/>
            <person name="Ouyang W."/>
            <person name="Liu Q."/>
            <person name="Huang B."/>
            <person name="Guo Z."/>
            <person name="Lei P."/>
        </authorList>
    </citation>
    <scope>NUCLEOTIDE SEQUENCE</scope>
    <source>
        <strain evidence="2">S6</strain>
    </source>
</reference>
<name>A0A975G421_9CAUL</name>
<dbReference type="KEGG" id="caul:KCG34_11350"/>
<protein>
    <submittedName>
        <fullName evidence="2">Nuclear transport factor 2 family protein</fullName>
    </submittedName>
</protein>
<dbReference type="RefSeq" id="WP_211940460.1">
    <property type="nucleotide sequence ID" value="NZ_CP073078.1"/>
</dbReference>
<evidence type="ECO:0000313" key="2">
    <source>
        <dbReference type="EMBL" id="QUD90409.1"/>
    </source>
</evidence>
<dbReference type="InterPro" id="IPR032710">
    <property type="entry name" value="NTF2-like_dom_sf"/>
</dbReference>
<dbReference type="Proteomes" id="UP000676409">
    <property type="component" value="Chromosome"/>
</dbReference>
<dbReference type="CDD" id="cd00531">
    <property type="entry name" value="NTF2_like"/>
    <property type="match status" value="1"/>
</dbReference>
<accession>A0A975G421</accession>
<organism evidence="2 3">
    <name type="scientific">Phenylobacterium montanum</name>
    <dbReference type="NCBI Taxonomy" id="2823693"/>
    <lineage>
        <taxon>Bacteria</taxon>
        <taxon>Pseudomonadati</taxon>
        <taxon>Pseudomonadota</taxon>
        <taxon>Alphaproteobacteria</taxon>
        <taxon>Caulobacterales</taxon>
        <taxon>Caulobacteraceae</taxon>
        <taxon>Phenylobacterium</taxon>
    </lineage>
</organism>
<sequence length="196" mass="21792">MSLADKSASMLLNCPQKFYLGEEGRVGLDSGGLQRLLDEAECRTLLMRYGPAVDWRDRTELDRLFWPDADVDLGVFKGLGAETPEFLIQNAGQSLRRWHVSSSLSLKVDGESAYAESYAVTHAITGDGSAEMASHLFLGRYLDRLEKRGGEWRIASRRYLLHGQVSDAYVDNPALAQMTKADDLGPAHPLFSRNRA</sequence>
<feature type="domain" description="SnoaL-like" evidence="1">
    <location>
        <begin position="34"/>
        <end position="158"/>
    </location>
</feature>
<keyword evidence="3" id="KW-1185">Reference proteome</keyword>
<proteinExistence type="predicted"/>
<dbReference type="InterPro" id="IPR037401">
    <property type="entry name" value="SnoaL-like"/>
</dbReference>
<dbReference type="Gene3D" id="3.10.450.50">
    <property type="match status" value="1"/>
</dbReference>
<dbReference type="SUPFAM" id="SSF54427">
    <property type="entry name" value="NTF2-like"/>
    <property type="match status" value="1"/>
</dbReference>
<dbReference type="Pfam" id="PF13577">
    <property type="entry name" value="SnoaL_4"/>
    <property type="match status" value="1"/>
</dbReference>